<dbReference type="PANTHER" id="PTHR46772:SF8">
    <property type="entry name" value="TRANSCRIPTION FACTOR BHLH95"/>
    <property type="match status" value="1"/>
</dbReference>
<evidence type="ECO:0000256" key="7">
    <source>
        <dbReference type="SAM" id="MobiDB-lite"/>
    </source>
</evidence>
<keyword evidence="5" id="KW-0539">Nucleus</keyword>
<evidence type="ECO:0000256" key="4">
    <source>
        <dbReference type="ARBA" id="ARBA00023163"/>
    </source>
</evidence>
<dbReference type="EMBL" id="JAMSHJ010000007">
    <property type="protein sequence ID" value="KAI5385604.1"/>
    <property type="molecule type" value="Genomic_DNA"/>
</dbReference>
<feature type="region of interest" description="Disordered" evidence="7">
    <location>
        <begin position="1"/>
        <end position="37"/>
    </location>
</feature>
<dbReference type="GO" id="GO:0005634">
    <property type="term" value="C:nucleus"/>
    <property type="evidence" value="ECO:0007669"/>
    <property type="project" value="UniProtKB-SubCell"/>
</dbReference>
<dbReference type="Gramene" id="Psat07G0227400-T1">
    <property type="protein sequence ID" value="KAI5385604.1"/>
    <property type="gene ID" value="KIW84_072274"/>
</dbReference>
<dbReference type="Gene3D" id="4.10.280.10">
    <property type="entry name" value="Helix-loop-helix DNA-binding domain"/>
    <property type="match status" value="1"/>
</dbReference>
<dbReference type="PANTHER" id="PTHR46772">
    <property type="entry name" value="BHLH DOMAIN-CONTAINING PROTEIN"/>
    <property type="match status" value="1"/>
</dbReference>
<keyword evidence="3" id="KW-0238">DNA-binding</keyword>
<dbReference type="SUPFAM" id="SSF47459">
    <property type="entry name" value="HLH, helix-loop-helix DNA-binding domain"/>
    <property type="match status" value="1"/>
</dbReference>
<evidence type="ECO:0000313" key="10">
    <source>
        <dbReference type="Proteomes" id="UP001058974"/>
    </source>
</evidence>
<dbReference type="InterPro" id="IPR044278">
    <property type="entry name" value="BHLH95-like"/>
</dbReference>
<comment type="caution">
    <text evidence="9">The sequence shown here is derived from an EMBL/GenBank/DDBJ whole genome shotgun (WGS) entry which is preliminary data.</text>
</comment>
<dbReference type="InterPro" id="IPR045239">
    <property type="entry name" value="bHLH95_bHLH"/>
</dbReference>
<feature type="region of interest" description="Disordered" evidence="7">
    <location>
        <begin position="66"/>
        <end position="85"/>
    </location>
</feature>
<reference evidence="9 10" key="1">
    <citation type="journal article" date="2022" name="Nat. Genet.">
        <title>Improved pea reference genome and pan-genome highlight genomic features and evolutionary characteristics.</title>
        <authorList>
            <person name="Yang T."/>
            <person name="Liu R."/>
            <person name="Luo Y."/>
            <person name="Hu S."/>
            <person name="Wang D."/>
            <person name="Wang C."/>
            <person name="Pandey M.K."/>
            <person name="Ge S."/>
            <person name="Xu Q."/>
            <person name="Li N."/>
            <person name="Li G."/>
            <person name="Huang Y."/>
            <person name="Saxena R.K."/>
            <person name="Ji Y."/>
            <person name="Li M."/>
            <person name="Yan X."/>
            <person name="He Y."/>
            <person name="Liu Y."/>
            <person name="Wang X."/>
            <person name="Xiang C."/>
            <person name="Varshney R.K."/>
            <person name="Ding H."/>
            <person name="Gao S."/>
            <person name="Zong X."/>
        </authorList>
    </citation>
    <scope>NUCLEOTIDE SEQUENCE [LARGE SCALE GENOMIC DNA]</scope>
    <source>
        <strain evidence="9 10">cv. Zhongwan 6</strain>
    </source>
</reference>
<keyword evidence="10" id="KW-1185">Reference proteome</keyword>
<gene>
    <name evidence="9" type="ORF">KIW84_072274</name>
</gene>
<dbReference type="GO" id="GO:0009960">
    <property type="term" value="P:endosperm development"/>
    <property type="evidence" value="ECO:0007669"/>
    <property type="project" value="InterPro"/>
</dbReference>
<dbReference type="GO" id="GO:0003700">
    <property type="term" value="F:DNA-binding transcription factor activity"/>
    <property type="evidence" value="ECO:0007669"/>
    <property type="project" value="InterPro"/>
</dbReference>
<dbReference type="Pfam" id="PF00010">
    <property type="entry name" value="HLH"/>
    <property type="match status" value="1"/>
</dbReference>
<dbReference type="SMART" id="SM00353">
    <property type="entry name" value="HLH"/>
    <property type="match status" value="1"/>
</dbReference>
<evidence type="ECO:0000256" key="5">
    <source>
        <dbReference type="ARBA" id="ARBA00023242"/>
    </source>
</evidence>
<dbReference type="AlphaFoldDB" id="A0A9D4VKI1"/>
<evidence type="ECO:0000256" key="3">
    <source>
        <dbReference type="ARBA" id="ARBA00023125"/>
    </source>
</evidence>
<dbReference type="CDD" id="cd11393">
    <property type="entry name" value="bHLH_AtbHLH_like"/>
    <property type="match status" value="1"/>
</dbReference>
<dbReference type="Proteomes" id="UP001058974">
    <property type="component" value="Chromosome 7"/>
</dbReference>
<dbReference type="InterPro" id="IPR036638">
    <property type="entry name" value="HLH_DNA-bd_sf"/>
</dbReference>
<name>A0A9D4VKI1_PEA</name>
<evidence type="ECO:0000313" key="9">
    <source>
        <dbReference type="EMBL" id="KAI5385604.1"/>
    </source>
</evidence>
<dbReference type="GO" id="GO:0003677">
    <property type="term" value="F:DNA binding"/>
    <property type="evidence" value="ECO:0007669"/>
    <property type="project" value="UniProtKB-KW"/>
</dbReference>
<evidence type="ECO:0000256" key="1">
    <source>
        <dbReference type="ARBA" id="ARBA00004123"/>
    </source>
</evidence>
<keyword evidence="6" id="KW-0175">Coiled coil</keyword>
<evidence type="ECO:0000259" key="8">
    <source>
        <dbReference type="PROSITE" id="PS50888"/>
    </source>
</evidence>
<organism evidence="9 10">
    <name type="scientific">Pisum sativum</name>
    <name type="common">Garden pea</name>
    <name type="synonym">Lathyrus oleraceus</name>
    <dbReference type="NCBI Taxonomy" id="3888"/>
    <lineage>
        <taxon>Eukaryota</taxon>
        <taxon>Viridiplantae</taxon>
        <taxon>Streptophyta</taxon>
        <taxon>Embryophyta</taxon>
        <taxon>Tracheophyta</taxon>
        <taxon>Spermatophyta</taxon>
        <taxon>Magnoliopsida</taxon>
        <taxon>eudicotyledons</taxon>
        <taxon>Gunneridae</taxon>
        <taxon>Pentapetalae</taxon>
        <taxon>rosids</taxon>
        <taxon>fabids</taxon>
        <taxon>Fabales</taxon>
        <taxon>Fabaceae</taxon>
        <taxon>Papilionoideae</taxon>
        <taxon>50 kb inversion clade</taxon>
        <taxon>NPAAA clade</taxon>
        <taxon>Hologalegina</taxon>
        <taxon>IRL clade</taxon>
        <taxon>Fabeae</taxon>
        <taxon>Lathyrus</taxon>
    </lineage>
</organism>
<feature type="compositionally biased region" description="Polar residues" evidence="7">
    <location>
        <begin position="25"/>
        <end position="37"/>
    </location>
</feature>
<comment type="subcellular location">
    <subcellularLocation>
        <location evidence="1">Nucleus</location>
    </subcellularLocation>
</comment>
<protein>
    <recommendedName>
        <fullName evidence="8">BHLH domain-containing protein</fullName>
    </recommendedName>
</protein>
<proteinExistence type="predicted"/>
<accession>A0A9D4VKI1</accession>
<keyword evidence="2" id="KW-0805">Transcription regulation</keyword>
<evidence type="ECO:0000256" key="2">
    <source>
        <dbReference type="ARBA" id="ARBA00023015"/>
    </source>
</evidence>
<evidence type="ECO:0000256" key="6">
    <source>
        <dbReference type="SAM" id="Coils"/>
    </source>
</evidence>
<dbReference type="GO" id="GO:0046983">
    <property type="term" value="F:protein dimerization activity"/>
    <property type="evidence" value="ECO:0007669"/>
    <property type="project" value="InterPro"/>
</dbReference>
<sequence>MVTSVDHDQNSGSMRESQLWGDPTNLDNIGGSSKRNLDMNSLNRNEVINEGGVVLVNGKPSRGGLVIKSGKNIKNGKGKGGKYRDSHHEMHIWNERERRKKIRNMFASLHALLPDLPSKVDKSTIVDAAVKEIKNLQQILENLEKKKKDKLRYMSPFVSESSFVMNSQLNSYESTKTIIIDQGSYSYNNKFPISVNETSNTLSLYAPPSKQVAFQTWSSKKFVLNICGGEAQFCICATKKQGVLTKIAFVLEKHMIDVVSINIMRNGNGNVYMILVHASKGSYDTNSMEKTYKQAAGEILMLIS</sequence>
<feature type="domain" description="BHLH" evidence="8">
    <location>
        <begin position="86"/>
        <end position="136"/>
    </location>
</feature>
<dbReference type="PROSITE" id="PS50888">
    <property type="entry name" value="BHLH"/>
    <property type="match status" value="1"/>
</dbReference>
<dbReference type="OrthoDB" id="1429358at2759"/>
<keyword evidence="4" id="KW-0804">Transcription</keyword>
<dbReference type="InterPro" id="IPR011598">
    <property type="entry name" value="bHLH_dom"/>
</dbReference>
<feature type="coiled-coil region" evidence="6">
    <location>
        <begin position="126"/>
        <end position="153"/>
    </location>
</feature>